<evidence type="ECO:0000313" key="1">
    <source>
        <dbReference type="EMBL" id="CAD7228353.1"/>
    </source>
</evidence>
<dbReference type="AlphaFoldDB" id="A0A7R8WFT2"/>
<organism evidence="1">
    <name type="scientific">Cyprideis torosa</name>
    <dbReference type="NCBI Taxonomy" id="163714"/>
    <lineage>
        <taxon>Eukaryota</taxon>
        <taxon>Metazoa</taxon>
        <taxon>Ecdysozoa</taxon>
        <taxon>Arthropoda</taxon>
        <taxon>Crustacea</taxon>
        <taxon>Oligostraca</taxon>
        <taxon>Ostracoda</taxon>
        <taxon>Podocopa</taxon>
        <taxon>Podocopida</taxon>
        <taxon>Cytherocopina</taxon>
        <taxon>Cytheroidea</taxon>
        <taxon>Cytherideidae</taxon>
        <taxon>Cyprideis</taxon>
    </lineage>
</organism>
<gene>
    <name evidence="1" type="ORF">CTOB1V02_LOCUS6239</name>
</gene>
<dbReference type="Gene3D" id="3.10.100.10">
    <property type="entry name" value="Mannose-Binding Protein A, subunit A"/>
    <property type="match status" value="1"/>
</dbReference>
<accession>A0A7R8WFT2</accession>
<dbReference type="PROSITE" id="PS50041">
    <property type="entry name" value="C_TYPE_LECTIN_2"/>
    <property type="match status" value="1"/>
</dbReference>
<dbReference type="InterPro" id="IPR016187">
    <property type="entry name" value="CTDL_fold"/>
</dbReference>
<dbReference type="OrthoDB" id="6133475at2759"/>
<dbReference type="CDD" id="cd00037">
    <property type="entry name" value="CLECT"/>
    <property type="match status" value="1"/>
</dbReference>
<dbReference type="Pfam" id="PF00059">
    <property type="entry name" value="Lectin_C"/>
    <property type="match status" value="1"/>
</dbReference>
<dbReference type="InterPro" id="IPR001304">
    <property type="entry name" value="C-type_lectin-like"/>
</dbReference>
<reference evidence="1" key="1">
    <citation type="submission" date="2020-11" db="EMBL/GenBank/DDBJ databases">
        <authorList>
            <person name="Tran Van P."/>
        </authorList>
    </citation>
    <scope>NUCLEOTIDE SEQUENCE</scope>
</reference>
<dbReference type="SMART" id="SM00034">
    <property type="entry name" value="CLECT"/>
    <property type="match status" value="1"/>
</dbReference>
<proteinExistence type="predicted"/>
<dbReference type="EMBL" id="OB661499">
    <property type="protein sequence ID" value="CAD7228353.1"/>
    <property type="molecule type" value="Genomic_DNA"/>
</dbReference>
<dbReference type="InterPro" id="IPR016186">
    <property type="entry name" value="C-type_lectin-like/link_sf"/>
</dbReference>
<dbReference type="PANTHER" id="PTHR22803">
    <property type="entry name" value="MANNOSE, PHOSPHOLIPASE, LECTIN RECEPTOR RELATED"/>
    <property type="match status" value="1"/>
</dbReference>
<dbReference type="SUPFAM" id="SSF56436">
    <property type="entry name" value="C-type lectin-like"/>
    <property type="match status" value="1"/>
</dbReference>
<protein>
    <submittedName>
        <fullName evidence="1">Uncharacterized protein</fullName>
    </submittedName>
</protein>
<sequence length="238" mass="27395">MHLRAIFGVLSLLLAAFGFFIQAQVRLRKYVSLKGYDCINNPEEVEIAFPSAFRCVAQVCNKKNKKGCTWNPLTKMCKACNDGPTPDIPNVQNAADPALVLYQPEVECLPHWLYFPLTFRCYFYDATYRTWEHARDNCTARGGEFTPVRNRDENDFVFDMSTAGSFGYLWFGGNDFKVENEWEFLDGTKLTWTNFKLNQPENSTTQQYLAIRRDINLWHDLICSSNNLSVCSNYPTLA</sequence>
<dbReference type="InterPro" id="IPR050111">
    <property type="entry name" value="C-type_lectin/snaclec_domain"/>
</dbReference>
<name>A0A7R8WFT2_9CRUS</name>